<evidence type="ECO:0000313" key="3">
    <source>
        <dbReference type="EMBL" id="RVW33818.1"/>
    </source>
</evidence>
<dbReference type="Pfam" id="PF25255">
    <property type="entry name" value="WHD_RNase_II"/>
    <property type="match status" value="1"/>
</dbReference>
<organism evidence="3 4">
    <name type="scientific">Vitis vinifera</name>
    <name type="common">Grape</name>
    <dbReference type="NCBI Taxonomy" id="29760"/>
    <lineage>
        <taxon>Eukaryota</taxon>
        <taxon>Viridiplantae</taxon>
        <taxon>Streptophyta</taxon>
        <taxon>Embryophyta</taxon>
        <taxon>Tracheophyta</taxon>
        <taxon>Spermatophyta</taxon>
        <taxon>Magnoliopsida</taxon>
        <taxon>eudicotyledons</taxon>
        <taxon>Gunneridae</taxon>
        <taxon>Pentapetalae</taxon>
        <taxon>rosids</taxon>
        <taxon>Vitales</taxon>
        <taxon>Vitaceae</taxon>
        <taxon>Viteae</taxon>
        <taxon>Vitis</taxon>
    </lineage>
</organism>
<dbReference type="Proteomes" id="UP000288805">
    <property type="component" value="Unassembled WGS sequence"/>
</dbReference>
<feature type="domain" description="Ribonuclease II-like barrel" evidence="1">
    <location>
        <begin position="2"/>
        <end position="46"/>
    </location>
</feature>
<evidence type="ECO:0000259" key="2">
    <source>
        <dbReference type="Pfam" id="PF25255"/>
    </source>
</evidence>
<sequence length="134" mass="15225">MLAVAQKADGKKNWMVFDQNGVTSSIKPQQVTYIVPGIDNFDQTEISNFIQKAQDNLDPTLLEFAWNELLETNKSVTAEELAEMIFGLAEPLRAIVPISCSQKMKFTSQCWRRKVAVLFMGLDLLCRFVVETYN</sequence>
<reference evidence="3 4" key="1">
    <citation type="journal article" date="2018" name="PLoS Genet.">
        <title>Population sequencing reveals clonal diversity and ancestral inbreeding in the grapevine cultivar Chardonnay.</title>
        <authorList>
            <person name="Roach M.J."/>
            <person name="Johnson D.L."/>
            <person name="Bohlmann J."/>
            <person name="van Vuuren H.J."/>
            <person name="Jones S.J."/>
            <person name="Pretorius I.S."/>
            <person name="Schmidt S.A."/>
            <person name="Borneman A.R."/>
        </authorList>
    </citation>
    <scope>NUCLEOTIDE SEQUENCE [LARGE SCALE GENOMIC DNA]</scope>
    <source>
        <strain evidence="4">cv. Chardonnay</strain>
        <tissue evidence="3">Leaf</tissue>
    </source>
</reference>
<dbReference type="Pfam" id="PF23163">
    <property type="entry name" value="CSD_RNase_II"/>
    <property type="match status" value="1"/>
</dbReference>
<comment type="caution">
    <text evidence="3">The sequence shown here is derived from an EMBL/GenBank/DDBJ whole genome shotgun (WGS) entry which is preliminary data.</text>
</comment>
<dbReference type="InterPro" id="IPR056403">
    <property type="entry name" value="RNase_II_barrel"/>
</dbReference>
<evidence type="ECO:0000313" key="4">
    <source>
        <dbReference type="Proteomes" id="UP000288805"/>
    </source>
</evidence>
<name>A0A438DEF7_VITVI</name>
<gene>
    <name evidence="3" type="primary">RNR1_6</name>
    <name evidence="3" type="ORF">CK203_074854</name>
</gene>
<evidence type="ECO:0000259" key="1">
    <source>
        <dbReference type="Pfam" id="PF23163"/>
    </source>
</evidence>
<protein>
    <submittedName>
        <fullName evidence="3">Ribonuclease II, chloroplastic/mitochondrial</fullName>
    </submittedName>
</protein>
<feature type="domain" description="Ribonuclease II winged helix" evidence="2">
    <location>
        <begin position="48"/>
        <end position="93"/>
    </location>
</feature>
<dbReference type="AlphaFoldDB" id="A0A438DEF7"/>
<dbReference type="EMBL" id="QGNW01001665">
    <property type="protein sequence ID" value="RVW33818.1"/>
    <property type="molecule type" value="Genomic_DNA"/>
</dbReference>
<proteinExistence type="predicted"/>
<dbReference type="InterPro" id="IPR057324">
    <property type="entry name" value="WH_RNase_II"/>
</dbReference>
<accession>A0A438DEF7</accession>